<dbReference type="PANTHER" id="PTHR47708:SF2">
    <property type="entry name" value="SI:CH73-132F6.5"/>
    <property type="match status" value="1"/>
</dbReference>
<dbReference type="EMBL" id="CP027806">
    <property type="protein sequence ID" value="AXI99488.1"/>
    <property type="molecule type" value="Genomic_DNA"/>
</dbReference>
<gene>
    <name evidence="2" type="ORF">CYPRO_0201</name>
</gene>
<dbReference type="PANTHER" id="PTHR47708">
    <property type="match status" value="1"/>
</dbReference>
<feature type="domain" description="AtuA-like ferredoxin-fold" evidence="1">
    <location>
        <begin position="5"/>
        <end position="102"/>
    </location>
</feature>
<dbReference type="RefSeq" id="WP_114982730.1">
    <property type="nucleotide sequence ID" value="NZ_CP027806.1"/>
</dbReference>
<keyword evidence="3" id="KW-1185">Reference proteome</keyword>
<evidence type="ECO:0000313" key="3">
    <source>
        <dbReference type="Proteomes" id="UP000254808"/>
    </source>
</evidence>
<proteinExistence type="predicted"/>
<accession>A0A345UG87</accession>
<dbReference type="Pfam" id="PF23544">
    <property type="entry name" value="AtuA_ferredoxin"/>
    <property type="match status" value="1"/>
</dbReference>
<organism evidence="2 3">
    <name type="scientific">Cyclonatronum proteinivorum</name>
    <dbReference type="NCBI Taxonomy" id="1457365"/>
    <lineage>
        <taxon>Bacteria</taxon>
        <taxon>Pseudomonadati</taxon>
        <taxon>Balneolota</taxon>
        <taxon>Balneolia</taxon>
        <taxon>Balneolales</taxon>
        <taxon>Cyclonatronaceae</taxon>
        <taxon>Cyclonatronum</taxon>
    </lineage>
</organism>
<sequence length="121" mass="13270">MAKVHLLEIAHGRSGDKGNGSNVGIIARHPEIYSFLVEVLTSEKVKEHMKHVCKGKVERYEMPNIGALNFILHESLGGGGTVSLKLDAQGKTHAAQVLRMKLEVPQHLLNLAKKEERQAAS</sequence>
<name>A0A345UG87_9BACT</name>
<protein>
    <recommendedName>
        <fullName evidence="1">AtuA-like ferredoxin-fold domain-containing protein</fullName>
    </recommendedName>
</protein>
<evidence type="ECO:0000259" key="1">
    <source>
        <dbReference type="Pfam" id="PF23544"/>
    </source>
</evidence>
<reference evidence="2 3" key="1">
    <citation type="submission" date="2018-03" db="EMBL/GenBank/DDBJ databases">
        <title>Phenotypic and genomic properties of Cyclonatronum proteinivorum gen. nov., sp. nov., a haloalkaliphilic bacteroidete from soda lakes possessing Na+-translocating rhodopsin.</title>
        <authorList>
            <person name="Toshchakov S.V."/>
            <person name="Korzhenkov A."/>
            <person name="Samarov N.I."/>
            <person name="Kublanov I.V."/>
            <person name="Muntyan M.S."/>
            <person name="Sorokin D.Y."/>
        </authorList>
    </citation>
    <scope>NUCLEOTIDE SEQUENCE [LARGE SCALE GENOMIC DNA]</scope>
    <source>
        <strain evidence="2 3">Omega</strain>
    </source>
</reference>
<dbReference type="InterPro" id="IPR056362">
    <property type="entry name" value="AtuA-like_ferredoxin_dom"/>
</dbReference>
<dbReference type="OrthoDB" id="21390at2"/>
<evidence type="ECO:0000313" key="2">
    <source>
        <dbReference type="EMBL" id="AXI99488.1"/>
    </source>
</evidence>
<dbReference type="KEGG" id="cprv:CYPRO_0201"/>
<dbReference type="Proteomes" id="UP000254808">
    <property type="component" value="Chromosome"/>
</dbReference>
<dbReference type="AlphaFoldDB" id="A0A345UG87"/>